<gene>
    <name evidence="5" type="ORF">BJF91_12605</name>
</gene>
<evidence type="ECO:0000313" key="5">
    <source>
        <dbReference type="EMBL" id="OLP50167.1"/>
    </source>
</evidence>
<keyword evidence="6" id="KW-1185">Reference proteome</keyword>
<dbReference type="Gene3D" id="1.10.10.10">
    <property type="entry name" value="Winged helix-like DNA-binding domain superfamily/Winged helix DNA-binding domain"/>
    <property type="match status" value="1"/>
</dbReference>
<dbReference type="STRING" id="887144.BJF91_12605"/>
<dbReference type="SMART" id="SM00345">
    <property type="entry name" value="HTH_GNTR"/>
    <property type="match status" value="1"/>
</dbReference>
<accession>A0A1Q9A6G7</accession>
<dbReference type="PANTHER" id="PTHR43537:SF49">
    <property type="entry name" value="TRANSCRIPTIONAL REGULATORY PROTEIN"/>
    <property type="match status" value="1"/>
</dbReference>
<proteinExistence type="predicted"/>
<dbReference type="SUPFAM" id="SSF48008">
    <property type="entry name" value="GntR ligand-binding domain-like"/>
    <property type="match status" value="1"/>
</dbReference>
<evidence type="ECO:0000256" key="1">
    <source>
        <dbReference type="ARBA" id="ARBA00023015"/>
    </source>
</evidence>
<dbReference type="GO" id="GO:0003677">
    <property type="term" value="F:DNA binding"/>
    <property type="evidence" value="ECO:0007669"/>
    <property type="project" value="UniProtKB-KW"/>
</dbReference>
<dbReference type="InterPro" id="IPR008920">
    <property type="entry name" value="TF_FadR/GntR_C"/>
</dbReference>
<dbReference type="Pfam" id="PF00392">
    <property type="entry name" value="GntR"/>
    <property type="match status" value="1"/>
</dbReference>
<evidence type="ECO:0000256" key="2">
    <source>
        <dbReference type="ARBA" id="ARBA00023125"/>
    </source>
</evidence>
<dbReference type="Proteomes" id="UP000185598">
    <property type="component" value="Unassembled WGS sequence"/>
</dbReference>
<evidence type="ECO:0000259" key="4">
    <source>
        <dbReference type="PROSITE" id="PS50949"/>
    </source>
</evidence>
<dbReference type="Gene3D" id="1.20.120.530">
    <property type="entry name" value="GntR ligand-binding domain-like"/>
    <property type="match status" value="1"/>
</dbReference>
<dbReference type="PROSITE" id="PS50949">
    <property type="entry name" value="HTH_GNTR"/>
    <property type="match status" value="1"/>
</dbReference>
<dbReference type="SUPFAM" id="SSF46785">
    <property type="entry name" value="Winged helix' DNA-binding domain"/>
    <property type="match status" value="1"/>
</dbReference>
<dbReference type="EMBL" id="MKIN01000021">
    <property type="protein sequence ID" value="OLP50167.1"/>
    <property type="molecule type" value="Genomic_DNA"/>
</dbReference>
<dbReference type="GO" id="GO:0003700">
    <property type="term" value="F:DNA-binding transcription factor activity"/>
    <property type="evidence" value="ECO:0007669"/>
    <property type="project" value="InterPro"/>
</dbReference>
<keyword evidence="3" id="KW-0804">Transcription</keyword>
<reference evidence="5 6" key="1">
    <citation type="submission" date="2016-09" db="EMBL/GenBank/DDBJ databases">
        <title>Rhizobium oryziradicis sp. nov., isolated from the root of rice.</title>
        <authorList>
            <person name="Zhao J."/>
            <person name="Zhang X."/>
        </authorList>
    </citation>
    <scope>NUCLEOTIDE SEQUENCE [LARGE SCALE GENOMIC DNA]</scope>
    <source>
        <strain evidence="5 6">14971</strain>
    </source>
</reference>
<comment type="caution">
    <text evidence="5">The sequence shown here is derived from an EMBL/GenBank/DDBJ whole genome shotgun (WGS) entry which is preliminary data.</text>
</comment>
<keyword evidence="1" id="KW-0805">Transcription regulation</keyword>
<dbReference type="AlphaFoldDB" id="A0A1Q9A6G7"/>
<organism evidence="5 6">
    <name type="scientific">Allorhizobium taibaishanense</name>
    <dbReference type="NCBI Taxonomy" id="887144"/>
    <lineage>
        <taxon>Bacteria</taxon>
        <taxon>Pseudomonadati</taxon>
        <taxon>Pseudomonadota</taxon>
        <taxon>Alphaproteobacteria</taxon>
        <taxon>Hyphomicrobiales</taxon>
        <taxon>Rhizobiaceae</taxon>
        <taxon>Rhizobium/Agrobacterium group</taxon>
        <taxon>Allorhizobium</taxon>
    </lineage>
</organism>
<name>A0A1Q9A6G7_9HYPH</name>
<dbReference type="Pfam" id="PF07729">
    <property type="entry name" value="FCD"/>
    <property type="match status" value="1"/>
</dbReference>
<keyword evidence="2" id="KW-0238">DNA-binding</keyword>
<evidence type="ECO:0000313" key="6">
    <source>
        <dbReference type="Proteomes" id="UP000185598"/>
    </source>
</evidence>
<dbReference type="InterPro" id="IPR011711">
    <property type="entry name" value="GntR_C"/>
</dbReference>
<feature type="domain" description="HTH gntR-type" evidence="4">
    <location>
        <begin position="22"/>
        <end position="89"/>
    </location>
</feature>
<sequence length="245" mass="27160">MHLDVGDVAMTQLKARGLVRAGNTVEQMVRAIADLIVVGELKPDEKLDEGTLAARFEVSRTPVREALRQLCAMGLVERQPNKSAVVTNVTGGFLTSMFEAMAELESVCAKLAAERMTLEERRSLERMHRASIRIVQSGHAEDYSAYNVEFHNRIYEGAHNQHVLELVTQTRSRLAPFRRAQFRLTGRLSLSFGEHDAIVTAILRGDRAAAADAAYRHVAIVGDASSAFTHEESAAIPIRERPDRL</sequence>
<dbReference type="CDD" id="cd07377">
    <property type="entry name" value="WHTH_GntR"/>
    <property type="match status" value="1"/>
</dbReference>
<dbReference type="SMART" id="SM00895">
    <property type="entry name" value="FCD"/>
    <property type="match status" value="1"/>
</dbReference>
<evidence type="ECO:0000256" key="3">
    <source>
        <dbReference type="ARBA" id="ARBA00023163"/>
    </source>
</evidence>
<protein>
    <submittedName>
        <fullName evidence="5">GntR family transcriptional regulator</fullName>
    </submittedName>
</protein>
<dbReference type="PANTHER" id="PTHR43537">
    <property type="entry name" value="TRANSCRIPTIONAL REGULATOR, GNTR FAMILY"/>
    <property type="match status" value="1"/>
</dbReference>
<dbReference type="InterPro" id="IPR036390">
    <property type="entry name" value="WH_DNA-bd_sf"/>
</dbReference>
<dbReference type="InterPro" id="IPR000524">
    <property type="entry name" value="Tscrpt_reg_HTH_GntR"/>
</dbReference>
<dbReference type="InterPro" id="IPR036388">
    <property type="entry name" value="WH-like_DNA-bd_sf"/>
</dbReference>